<keyword evidence="3" id="KW-1185">Reference proteome</keyword>
<feature type="transmembrane region" description="Helical" evidence="1">
    <location>
        <begin position="67"/>
        <end position="86"/>
    </location>
</feature>
<dbReference type="InterPro" id="IPR046671">
    <property type="entry name" value="DUF6541"/>
</dbReference>
<feature type="transmembrane region" description="Helical" evidence="1">
    <location>
        <begin position="495"/>
        <end position="513"/>
    </location>
</feature>
<feature type="transmembrane region" description="Helical" evidence="1">
    <location>
        <begin position="207"/>
        <end position="230"/>
    </location>
</feature>
<evidence type="ECO:0000256" key="1">
    <source>
        <dbReference type="SAM" id="Phobius"/>
    </source>
</evidence>
<evidence type="ECO:0008006" key="4">
    <source>
        <dbReference type="Google" id="ProtNLM"/>
    </source>
</evidence>
<keyword evidence="1" id="KW-1133">Transmembrane helix</keyword>
<reference evidence="2 3" key="1">
    <citation type="submission" date="2019-11" db="EMBL/GenBank/DDBJ databases">
        <title>Whole genome sequencing identifies a novel species of the genus Arsenicicoccus isolated from human blood.</title>
        <authorList>
            <person name="Jeong J.H."/>
            <person name="Kweon O.J."/>
            <person name="Kim H.R."/>
            <person name="Kim T.-H."/>
            <person name="Ha S.-M."/>
            <person name="Lee M.-K."/>
        </authorList>
    </citation>
    <scope>NUCLEOTIDE SEQUENCE [LARGE SCALE GENOMIC DNA]</scope>
    <source>
        <strain evidence="2 3">MKL-02</strain>
    </source>
</reference>
<dbReference type="EMBL" id="WLVL01000023">
    <property type="protein sequence ID" value="MTB71697.1"/>
    <property type="molecule type" value="Genomic_DNA"/>
</dbReference>
<keyword evidence="1" id="KW-0472">Membrane</keyword>
<feature type="transmembrane region" description="Helical" evidence="1">
    <location>
        <begin position="6"/>
        <end position="33"/>
    </location>
</feature>
<feature type="transmembrane region" description="Helical" evidence="1">
    <location>
        <begin position="268"/>
        <end position="285"/>
    </location>
</feature>
<feature type="transmembrane region" description="Helical" evidence="1">
    <location>
        <begin position="348"/>
        <end position="368"/>
    </location>
</feature>
<gene>
    <name evidence="2" type="ORF">GGG17_06880</name>
</gene>
<protein>
    <recommendedName>
        <fullName evidence="4">Glycosyltransferase RgtA/B/C/D-like domain-containing protein</fullName>
    </recommendedName>
</protein>
<dbReference type="RefSeq" id="WP_154593015.1">
    <property type="nucleotide sequence ID" value="NZ_WLVL01000023.1"/>
</dbReference>
<dbReference type="Proteomes" id="UP000431092">
    <property type="component" value="Unassembled WGS sequence"/>
</dbReference>
<comment type="caution">
    <text evidence="2">The sequence shown here is derived from an EMBL/GenBank/DDBJ whole genome shotgun (WGS) entry which is preliminary data.</text>
</comment>
<feature type="transmembrane region" description="Helical" evidence="1">
    <location>
        <begin position="297"/>
        <end position="328"/>
    </location>
</feature>
<proteinExistence type="predicted"/>
<feature type="transmembrane region" description="Helical" evidence="1">
    <location>
        <begin position="40"/>
        <end position="61"/>
    </location>
</feature>
<dbReference type="Pfam" id="PF20176">
    <property type="entry name" value="DUF6541"/>
    <property type="match status" value="1"/>
</dbReference>
<feature type="transmembrane region" description="Helical" evidence="1">
    <location>
        <begin position="463"/>
        <end position="483"/>
    </location>
</feature>
<feature type="transmembrane region" description="Helical" evidence="1">
    <location>
        <begin position="426"/>
        <end position="451"/>
    </location>
</feature>
<evidence type="ECO:0000313" key="2">
    <source>
        <dbReference type="EMBL" id="MTB71697.1"/>
    </source>
</evidence>
<dbReference type="AlphaFoldDB" id="A0A6I3IDA3"/>
<organism evidence="2 3">
    <name type="scientific">Arsenicicoccus cauae</name>
    <dbReference type="NCBI Taxonomy" id="2663847"/>
    <lineage>
        <taxon>Bacteria</taxon>
        <taxon>Bacillati</taxon>
        <taxon>Actinomycetota</taxon>
        <taxon>Actinomycetes</taxon>
        <taxon>Micrococcales</taxon>
        <taxon>Intrasporangiaceae</taxon>
        <taxon>Arsenicicoccus</taxon>
    </lineage>
</organism>
<feature type="transmembrane region" description="Helical" evidence="1">
    <location>
        <begin position="242"/>
        <end position="262"/>
    </location>
</feature>
<keyword evidence="1" id="KW-0812">Transmembrane</keyword>
<accession>A0A6I3IDA3</accession>
<name>A0A6I3IDA3_9MICO</name>
<sequence>MLPAGTTWWAALPVAAVSLVLHVLPGALVLLAARAAPRMILGAAPVVSAGVVGAAVAWTTWTGVRWGAIPLLLTTVVLGGLTLLVVRRLGGREPRGPEAASAGGRLGPLSTPWSAGTPALATVGPVLVAVAGSWWVLVRGIASPAALQQSHDAGFHVNALARVLAVGDAGWYSVGATSAPASSTTFYPPGLHAHAALVAQLTGVHPVVVLNVVMLVLAAVVWPVGMLLLVREILGPDPVARWAVAAMLPVTLVFPTLLLHFGVLWSNAAGLALAPGLLALLVVICRRDVRLTRRAGWSVVATGAGLGLALVHPSAVLSVLVLGVPLLVPAAWRQLQDVARHHPNARRVVTWATGLALLVAGVGVVLVARTPTVRSLLTSRTRTVTDTGDAVREVLTLGTHLTPGWLVLALLVAVGAGQASRTRRGWLVVGLVLTACLYVCAASISSGWGTLLTALWDREPYRVVAPLAVPALVLAGTGVSALVGLGARLAPSRPAVARGVVAVVVAVAIAAGIPSGAASSERLVSHNYGDQPWWRTVVSQREAALYGRVLGARPDGLSVAGDPFGGGQWAGVLSGHPSVFTHFGGVLVGDHDLLRRHLREMTPQVCRAVRDLHVGYVVEDTDKVWDNDPRYPLYAGLRGLAGVPGLQPIGRGGSVTVYQVTGCAPPAPSPS</sequence>
<evidence type="ECO:0000313" key="3">
    <source>
        <dbReference type="Proteomes" id="UP000431092"/>
    </source>
</evidence>